<dbReference type="GO" id="GO:1901982">
    <property type="term" value="F:maltose binding"/>
    <property type="evidence" value="ECO:0007669"/>
    <property type="project" value="TreeGrafter"/>
</dbReference>
<organism evidence="4">
    <name type="scientific">freshwater metagenome</name>
    <dbReference type="NCBI Taxonomy" id="449393"/>
    <lineage>
        <taxon>unclassified sequences</taxon>
        <taxon>metagenomes</taxon>
        <taxon>ecological metagenomes</taxon>
    </lineage>
</organism>
<keyword evidence="3" id="KW-0732">Signal</keyword>
<dbReference type="PANTHER" id="PTHR30061:SF50">
    <property type="entry name" value="MALTOSE_MALTODEXTRIN-BINDING PERIPLASMIC PROTEIN"/>
    <property type="match status" value="1"/>
</dbReference>
<protein>
    <submittedName>
        <fullName evidence="4">Unannotated protein</fullName>
    </submittedName>
</protein>
<reference evidence="4" key="1">
    <citation type="submission" date="2020-05" db="EMBL/GenBank/DDBJ databases">
        <authorList>
            <person name="Chiriac C."/>
            <person name="Salcher M."/>
            <person name="Ghai R."/>
            <person name="Kavagutti S V."/>
        </authorList>
    </citation>
    <scope>NUCLEOTIDE SEQUENCE</scope>
</reference>
<dbReference type="GO" id="GO:0015768">
    <property type="term" value="P:maltose transport"/>
    <property type="evidence" value="ECO:0007669"/>
    <property type="project" value="TreeGrafter"/>
</dbReference>
<accession>A0A6J6DPT7</accession>
<dbReference type="AlphaFoldDB" id="A0A6J6DPT7"/>
<dbReference type="EMBL" id="CAEZTL010000016">
    <property type="protein sequence ID" value="CAB4564183.1"/>
    <property type="molecule type" value="Genomic_DNA"/>
</dbReference>
<keyword evidence="2" id="KW-0813">Transport</keyword>
<dbReference type="SUPFAM" id="SSF53850">
    <property type="entry name" value="Periplasmic binding protein-like II"/>
    <property type="match status" value="1"/>
</dbReference>
<gene>
    <name evidence="4" type="ORF">UFOPK1683_00306</name>
</gene>
<dbReference type="Pfam" id="PF13416">
    <property type="entry name" value="SBP_bac_8"/>
    <property type="match status" value="1"/>
</dbReference>
<sequence>MKKRNSAASVIAAAALALGVLAGAPASAATTEIVIWADERRGPNLEKLMAQKNDWVKGYTTKVVTFSSFDTLKTAFDNATEKSGPDIILAANDWVTAGAKAGKLAPLTLSGKVKSQFTAGQLFDLSYKGKLYGLPVDVNNVAMVYNSKLVKTAPTSFGDMVDYYLANKSSLKAGLCIAGGGMSWGALGVATALGAFPYKIKEDSSVDSADPMNATTVAANVDKYLLGSDGKSNGFFPATDTGCKDNFLAGKVPFAVIGNWDWKDYTAKGFKMNLSPVPGVANGSYAPSFGSVSGAFLTTYAAKHGVEAGAKTALFNIFGSRTGARMYQKIEGRPAASKDGAAFSPTAGQKGFAKVAGITSLPQIGAILDGDKTSYWEALPAFWTAVLVDGKSASAEATKLAAIFKANLAKGLKDL</sequence>
<evidence type="ECO:0000256" key="2">
    <source>
        <dbReference type="ARBA" id="ARBA00022448"/>
    </source>
</evidence>
<dbReference type="GO" id="GO:0042956">
    <property type="term" value="P:maltodextrin transmembrane transport"/>
    <property type="evidence" value="ECO:0007669"/>
    <property type="project" value="TreeGrafter"/>
</dbReference>
<dbReference type="Gene3D" id="3.40.190.10">
    <property type="entry name" value="Periplasmic binding protein-like II"/>
    <property type="match status" value="2"/>
</dbReference>
<proteinExistence type="inferred from homology"/>
<dbReference type="GO" id="GO:0055052">
    <property type="term" value="C:ATP-binding cassette (ABC) transporter complex, substrate-binding subunit-containing"/>
    <property type="evidence" value="ECO:0007669"/>
    <property type="project" value="TreeGrafter"/>
</dbReference>
<evidence type="ECO:0000313" key="4">
    <source>
        <dbReference type="EMBL" id="CAB4564183.1"/>
    </source>
</evidence>
<dbReference type="InterPro" id="IPR006059">
    <property type="entry name" value="SBP"/>
</dbReference>
<evidence type="ECO:0000256" key="1">
    <source>
        <dbReference type="ARBA" id="ARBA00008520"/>
    </source>
</evidence>
<evidence type="ECO:0000256" key="3">
    <source>
        <dbReference type="ARBA" id="ARBA00022729"/>
    </source>
</evidence>
<dbReference type="PANTHER" id="PTHR30061">
    <property type="entry name" value="MALTOSE-BINDING PERIPLASMIC PROTEIN"/>
    <property type="match status" value="1"/>
</dbReference>
<name>A0A6J6DPT7_9ZZZZ</name>
<comment type="similarity">
    <text evidence="1">Belongs to the bacterial solute-binding protein 1 family.</text>
</comment>